<gene>
    <name evidence="2" type="ORF">C491_08268</name>
</gene>
<keyword evidence="1" id="KW-1133">Transmembrane helix</keyword>
<dbReference type="AlphaFoldDB" id="L9XAP8"/>
<dbReference type="Pfam" id="PF12679">
    <property type="entry name" value="ABC2_membrane_2"/>
    <property type="match status" value="1"/>
</dbReference>
<dbReference type="PANTHER" id="PTHR43471">
    <property type="entry name" value="ABC TRANSPORTER PERMEASE"/>
    <property type="match status" value="1"/>
</dbReference>
<evidence type="ECO:0000313" key="2">
    <source>
        <dbReference type="EMBL" id="ELY58800.1"/>
    </source>
</evidence>
<keyword evidence="1" id="KW-0812">Transmembrane</keyword>
<dbReference type="Proteomes" id="UP000011688">
    <property type="component" value="Unassembled WGS sequence"/>
</dbReference>
<dbReference type="GO" id="GO:0140359">
    <property type="term" value="F:ABC-type transporter activity"/>
    <property type="evidence" value="ECO:0007669"/>
    <property type="project" value="InterPro"/>
</dbReference>
<name>L9XAP8_9EURY</name>
<evidence type="ECO:0000256" key="1">
    <source>
        <dbReference type="SAM" id="Phobius"/>
    </source>
</evidence>
<dbReference type="PANTHER" id="PTHR43471:SF1">
    <property type="entry name" value="ABC TRANSPORTER PERMEASE PROTEIN NOSY-RELATED"/>
    <property type="match status" value="1"/>
</dbReference>
<dbReference type="RefSeq" id="WP_005555148.1">
    <property type="nucleotide sequence ID" value="NZ_AOIB01000018.1"/>
</dbReference>
<feature type="transmembrane region" description="Helical" evidence="1">
    <location>
        <begin position="262"/>
        <end position="283"/>
    </location>
</feature>
<feature type="transmembrane region" description="Helical" evidence="1">
    <location>
        <begin position="167"/>
        <end position="185"/>
    </location>
</feature>
<dbReference type="OrthoDB" id="86287at2157"/>
<sequence>MTVVDIARKDVADAIRSRALWVATAIFLGFIVLTQGIVLAVVEDPDPELATRFLEGPATEIVLPILGLLVGYQAIVGERETGNIKFLLGLPHSRLDVLIGKFVGRTAVLAVAVLGGFLAAIGMIAATVGLPPLVPIAAYVLFVLLSTAAIVSIAVGISAVAETRTRAISVAIGGYLLATVLWSYVVDGLYYAVTRSLPGADPPTWIAVVDHLNPLTAMSTSADVLLPEANQIAITATEEGVSATQTDQTPAGTTETLVHEPLFLTAVLLLWVALPLAVGYLRFRDADLS</sequence>
<reference evidence="2 3" key="1">
    <citation type="journal article" date="2014" name="PLoS Genet.">
        <title>Phylogenetically driven sequencing of extremely halophilic archaea reveals strategies for static and dynamic osmo-response.</title>
        <authorList>
            <person name="Becker E.A."/>
            <person name="Seitzer P.M."/>
            <person name="Tritt A."/>
            <person name="Larsen D."/>
            <person name="Krusor M."/>
            <person name="Yao A.I."/>
            <person name="Wu D."/>
            <person name="Madern D."/>
            <person name="Eisen J.A."/>
            <person name="Darling A.E."/>
            <person name="Facciotti M.T."/>
        </authorList>
    </citation>
    <scope>NUCLEOTIDE SEQUENCE [LARGE SCALE GENOMIC DNA]</scope>
    <source>
        <strain evidence="2 3">DSM 10524</strain>
    </source>
</reference>
<evidence type="ECO:0008006" key="4">
    <source>
        <dbReference type="Google" id="ProtNLM"/>
    </source>
</evidence>
<feature type="transmembrane region" description="Helical" evidence="1">
    <location>
        <begin position="20"/>
        <end position="41"/>
    </location>
</feature>
<evidence type="ECO:0000313" key="3">
    <source>
        <dbReference type="Proteomes" id="UP000011688"/>
    </source>
</evidence>
<dbReference type="STRING" id="1227497.C491_08268"/>
<dbReference type="eggNOG" id="arCOG02438">
    <property type="taxonomic scope" value="Archaea"/>
</dbReference>
<dbReference type="EMBL" id="AOIB01000018">
    <property type="protein sequence ID" value="ELY58800.1"/>
    <property type="molecule type" value="Genomic_DNA"/>
</dbReference>
<protein>
    <recommendedName>
        <fullName evidence="4">ABC transporter</fullName>
    </recommendedName>
</protein>
<keyword evidence="3" id="KW-1185">Reference proteome</keyword>
<organism evidence="2 3">
    <name type="scientific">Natronococcus amylolyticus DSM 10524</name>
    <dbReference type="NCBI Taxonomy" id="1227497"/>
    <lineage>
        <taxon>Archaea</taxon>
        <taxon>Methanobacteriati</taxon>
        <taxon>Methanobacteriota</taxon>
        <taxon>Stenosarchaea group</taxon>
        <taxon>Halobacteria</taxon>
        <taxon>Halobacteriales</taxon>
        <taxon>Natrialbaceae</taxon>
        <taxon>Natronococcus</taxon>
    </lineage>
</organism>
<feature type="transmembrane region" description="Helical" evidence="1">
    <location>
        <begin position="107"/>
        <end position="130"/>
    </location>
</feature>
<feature type="transmembrane region" description="Helical" evidence="1">
    <location>
        <begin position="136"/>
        <end position="160"/>
    </location>
</feature>
<comment type="caution">
    <text evidence="2">The sequence shown here is derived from an EMBL/GenBank/DDBJ whole genome shotgun (WGS) entry which is preliminary data.</text>
</comment>
<keyword evidence="1" id="KW-0472">Membrane</keyword>
<dbReference type="GO" id="GO:0005886">
    <property type="term" value="C:plasma membrane"/>
    <property type="evidence" value="ECO:0007669"/>
    <property type="project" value="UniProtKB-SubCell"/>
</dbReference>
<feature type="transmembrane region" description="Helical" evidence="1">
    <location>
        <begin position="61"/>
        <end position="77"/>
    </location>
</feature>
<accession>L9XAP8</accession>
<proteinExistence type="predicted"/>